<sequence length="78" mass="8054">MSSHHDSPPAEAPQDPAASTQMFRAFVEEGARDRKAPGTPGAGGRRAAERPAEGRGNLAALATGFAAVLAAALWIVMR</sequence>
<keyword evidence="2" id="KW-0472">Membrane</keyword>
<keyword evidence="4" id="KW-1185">Reference proteome</keyword>
<comment type="caution">
    <text evidence="3">The sequence shown here is derived from an EMBL/GenBank/DDBJ whole genome shotgun (WGS) entry which is preliminary data.</text>
</comment>
<evidence type="ECO:0000256" key="1">
    <source>
        <dbReference type="SAM" id="MobiDB-lite"/>
    </source>
</evidence>
<name>A0ABW8ENT7_STRT5</name>
<reference evidence="3 4" key="1">
    <citation type="submission" date="2024-10" db="EMBL/GenBank/DDBJ databases">
        <title>The Natural Products Discovery Center: Release of the First 8490 Sequenced Strains for Exploring Actinobacteria Biosynthetic Diversity.</title>
        <authorList>
            <person name="Kalkreuter E."/>
            <person name="Kautsar S.A."/>
            <person name="Yang D."/>
            <person name="Bader C.D."/>
            <person name="Teijaro C.N."/>
            <person name="Fluegel L."/>
            <person name="Davis C.M."/>
            <person name="Simpson J.R."/>
            <person name="Lauterbach L."/>
            <person name="Steele A.D."/>
            <person name="Gui C."/>
            <person name="Meng S."/>
            <person name="Li G."/>
            <person name="Viehrig K."/>
            <person name="Ye F."/>
            <person name="Su P."/>
            <person name="Kiefer A.F."/>
            <person name="Nichols A."/>
            <person name="Cepeda A.J."/>
            <person name="Yan W."/>
            <person name="Fan B."/>
            <person name="Jiang Y."/>
            <person name="Adhikari A."/>
            <person name="Zheng C.-J."/>
            <person name="Schuster L."/>
            <person name="Cowan T.M."/>
            <person name="Smanski M.J."/>
            <person name="Chevrette M.G."/>
            <person name="De Carvalho L.P.S."/>
            <person name="Shen B."/>
        </authorList>
    </citation>
    <scope>NUCLEOTIDE SEQUENCE [LARGE SCALE GENOMIC DNA]</scope>
    <source>
        <strain evidence="3 4">NPDC087220</strain>
    </source>
</reference>
<keyword evidence="2" id="KW-1133">Transmembrane helix</keyword>
<protein>
    <submittedName>
        <fullName evidence="3">Uncharacterized protein</fullName>
    </submittedName>
</protein>
<evidence type="ECO:0000313" key="3">
    <source>
        <dbReference type="EMBL" id="MFJ2824844.1"/>
    </source>
</evidence>
<gene>
    <name evidence="3" type="ORF">ACIO7M_27600</name>
</gene>
<accession>A0ABW8ENT7</accession>
<feature type="compositionally biased region" description="Basic and acidic residues" evidence="1">
    <location>
        <begin position="26"/>
        <end position="36"/>
    </location>
</feature>
<proteinExistence type="predicted"/>
<dbReference type="Proteomes" id="UP001617351">
    <property type="component" value="Unassembled WGS sequence"/>
</dbReference>
<dbReference type="RefSeq" id="WP_402385620.1">
    <property type="nucleotide sequence ID" value="NZ_JBIUYY010000014.1"/>
</dbReference>
<dbReference type="EMBL" id="JBIUYY010000014">
    <property type="protein sequence ID" value="MFJ2824844.1"/>
    <property type="molecule type" value="Genomic_DNA"/>
</dbReference>
<feature type="region of interest" description="Disordered" evidence="1">
    <location>
        <begin position="1"/>
        <end position="53"/>
    </location>
</feature>
<keyword evidence="2" id="KW-0812">Transmembrane</keyword>
<organism evidence="3 4">
    <name type="scientific">Streptomyces toxytricini</name>
    <name type="common">Actinomyces toxytricini</name>
    <dbReference type="NCBI Taxonomy" id="67369"/>
    <lineage>
        <taxon>Bacteria</taxon>
        <taxon>Bacillati</taxon>
        <taxon>Actinomycetota</taxon>
        <taxon>Actinomycetes</taxon>
        <taxon>Kitasatosporales</taxon>
        <taxon>Streptomycetaceae</taxon>
        <taxon>Streptomyces</taxon>
    </lineage>
</organism>
<evidence type="ECO:0000256" key="2">
    <source>
        <dbReference type="SAM" id="Phobius"/>
    </source>
</evidence>
<feature type="transmembrane region" description="Helical" evidence="2">
    <location>
        <begin position="58"/>
        <end position="77"/>
    </location>
</feature>
<evidence type="ECO:0000313" key="4">
    <source>
        <dbReference type="Proteomes" id="UP001617351"/>
    </source>
</evidence>